<dbReference type="Pfam" id="PF03792">
    <property type="entry name" value="PBC"/>
    <property type="match status" value="1"/>
</dbReference>
<feature type="transmembrane region" description="Helical" evidence="2">
    <location>
        <begin position="79"/>
        <end position="104"/>
    </location>
</feature>
<dbReference type="AlphaFoldDB" id="A0A3P7RBA5"/>
<dbReference type="PROSITE" id="PS51978">
    <property type="entry name" value="PBC"/>
    <property type="match status" value="1"/>
</dbReference>
<sequence length="139" mass="15622">MRNSAAANAEDELNAPDPQLLRLDKMLVAEGVTGPTDLGDFDVSGIPTECNQIEHADYRAKLAQIRQLYHAELEKYKNFFAFSCYLNVFFVALFAFIHTPGLIIEWDQRVLTTKSEFLAIRVTSPSSGHCQSFLYRGSS</sequence>
<keyword evidence="2" id="KW-0472">Membrane</keyword>
<protein>
    <recommendedName>
        <fullName evidence="3">PBC domain-containing protein</fullName>
    </recommendedName>
</protein>
<dbReference type="GO" id="GO:0003700">
    <property type="term" value="F:DNA-binding transcription factor activity"/>
    <property type="evidence" value="ECO:0007669"/>
    <property type="project" value="InterPro"/>
</dbReference>
<organism evidence="4 5">
    <name type="scientific">Dibothriocephalus latus</name>
    <name type="common">Fish tapeworm</name>
    <name type="synonym">Diphyllobothrium latum</name>
    <dbReference type="NCBI Taxonomy" id="60516"/>
    <lineage>
        <taxon>Eukaryota</taxon>
        <taxon>Metazoa</taxon>
        <taxon>Spiralia</taxon>
        <taxon>Lophotrochozoa</taxon>
        <taxon>Platyhelminthes</taxon>
        <taxon>Cestoda</taxon>
        <taxon>Eucestoda</taxon>
        <taxon>Diphyllobothriidea</taxon>
        <taxon>Diphyllobothriidae</taxon>
        <taxon>Dibothriocephalus</taxon>
    </lineage>
</organism>
<dbReference type="EMBL" id="UYRU01100122">
    <property type="protein sequence ID" value="VDN41002.1"/>
    <property type="molecule type" value="Genomic_DNA"/>
</dbReference>
<evidence type="ECO:0000256" key="1">
    <source>
        <dbReference type="ARBA" id="ARBA00004123"/>
    </source>
</evidence>
<name>A0A3P7RBA5_DIBLA</name>
<keyword evidence="5" id="KW-1185">Reference proteome</keyword>
<comment type="subcellular location">
    <subcellularLocation>
        <location evidence="1">Nucleus</location>
    </subcellularLocation>
</comment>
<dbReference type="OrthoDB" id="4187154at2759"/>
<evidence type="ECO:0000256" key="2">
    <source>
        <dbReference type="SAM" id="Phobius"/>
    </source>
</evidence>
<dbReference type="InterPro" id="IPR005542">
    <property type="entry name" value="PBX_PBC_dom"/>
</dbReference>
<proteinExistence type="predicted"/>
<gene>
    <name evidence="4" type="ORF">DILT_LOCUS18410</name>
</gene>
<evidence type="ECO:0000313" key="5">
    <source>
        <dbReference type="Proteomes" id="UP000281553"/>
    </source>
</evidence>
<reference evidence="4 5" key="1">
    <citation type="submission" date="2018-11" db="EMBL/GenBank/DDBJ databases">
        <authorList>
            <consortium name="Pathogen Informatics"/>
        </authorList>
    </citation>
    <scope>NUCLEOTIDE SEQUENCE [LARGE SCALE GENOMIC DNA]</scope>
</reference>
<dbReference type="GO" id="GO:0005634">
    <property type="term" value="C:nucleus"/>
    <property type="evidence" value="ECO:0007669"/>
    <property type="project" value="UniProtKB-SubCell"/>
</dbReference>
<dbReference type="Proteomes" id="UP000281553">
    <property type="component" value="Unassembled WGS sequence"/>
</dbReference>
<keyword evidence="2" id="KW-0812">Transmembrane</keyword>
<evidence type="ECO:0000259" key="3">
    <source>
        <dbReference type="PROSITE" id="PS51978"/>
    </source>
</evidence>
<feature type="domain" description="PBC" evidence="3">
    <location>
        <begin position="1"/>
        <end position="76"/>
    </location>
</feature>
<accession>A0A3P7RBA5</accession>
<keyword evidence="2" id="KW-1133">Transmembrane helix</keyword>
<evidence type="ECO:0000313" key="4">
    <source>
        <dbReference type="EMBL" id="VDN41002.1"/>
    </source>
</evidence>